<organism evidence="1 2">
    <name type="scientific">Cenococcum geophilum 1.58</name>
    <dbReference type="NCBI Taxonomy" id="794803"/>
    <lineage>
        <taxon>Eukaryota</taxon>
        <taxon>Fungi</taxon>
        <taxon>Dikarya</taxon>
        <taxon>Ascomycota</taxon>
        <taxon>Pezizomycotina</taxon>
        <taxon>Dothideomycetes</taxon>
        <taxon>Pleosporomycetidae</taxon>
        <taxon>Gloniales</taxon>
        <taxon>Gloniaceae</taxon>
        <taxon>Cenococcum</taxon>
    </lineage>
</organism>
<gene>
    <name evidence="1" type="ORF">K441DRAFT_66306</name>
</gene>
<protein>
    <submittedName>
        <fullName evidence="1">Uncharacterized protein</fullName>
    </submittedName>
</protein>
<feature type="non-terminal residue" evidence="1">
    <location>
        <position position="1"/>
    </location>
</feature>
<name>A0ACC8EJV7_9PEZI</name>
<dbReference type="EMBL" id="KV748334">
    <property type="protein sequence ID" value="OCK86518.1"/>
    <property type="molecule type" value="Genomic_DNA"/>
</dbReference>
<dbReference type="Proteomes" id="UP000250078">
    <property type="component" value="Unassembled WGS sequence"/>
</dbReference>
<keyword evidence="2" id="KW-1185">Reference proteome</keyword>
<evidence type="ECO:0000313" key="1">
    <source>
        <dbReference type="EMBL" id="OCK86518.1"/>
    </source>
</evidence>
<accession>A0ACC8EJV7</accession>
<sequence>FAAGFVGGTVAEVVIVAAGWFWCTKDTHFAPFTQFQFSRRPKVESKRQSCLY</sequence>
<evidence type="ECO:0000313" key="2">
    <source>
        <dbReference type="Proteomes" id="UP000250078"/>
    </source>
</evidence>
<proteinExistence type="predicted"/>
<reference evidence="1 2" key="1">
    <citation type="journal article" date="2016" name="Nat. Commun.">
        <title>Ectomycorrhizal ecology is imprinted in the genome of the dominant symbiotic fungus Cenococcum geophilum.</title>
        <authorList>
            <consortium name="DOE Joint Genome Institute"/>
            <person name="Peter M."/>
            <person name="Kohler A."/>
            <person name="Ohm R.A."/>
            <person name="Kuo A."/>
            <person name="Krutzmann J."/>
            <person name="Morin E."/>
            <person name="Arend M."/>
            <person name="Barry K.W."/>
            <person name="Binder M."/>
            <person name="Choi C."/>
            <person name="Clum A."/>
            <person name="Copeland A."/>
            <person name="Grisel N."/>
            <person name="Haridas S."/>
            <person name="Kipfer T."/>
            <person name="LaButti K."/>
            <person name="Lindquist E."/>
            <person name="Lipzen A."/>
            <person name="Maire R."/>
            <person name="Meier B."/>
            <person name="Mihaltcheva S."/>
            <person name="Molinier V."/>
            <person name="Murat C."/>
            <person name="Poggeler S."/>
            <person name="Quandt C.A."/>
            <person name="Sperisen C."/>
            <person name="Tritt A."/>
            <person name="Tisserant E."/>
            <person name="Crous P.W."/>
            <person name="Henrissat B."/>
            <person name="Nehls U."/>
            <person name="Egli S."/>
            <person name="Spatafora J.W."/>
            <person name="Grigoriev I.V."/>
            <person name="Martin F.M."/>
        </authorList>
    </citation>
    <scope>NUCLEOTIDE SEQUENCE [LARGE SCALE GENOMIC DNA]</scope>
    <source>
        <strain evidence="1 2">1.58</strain>
    </source>
</reference>